<evidence type="ECO:0000256" key="6">
    <source>
        <dbReference type="ARBA" id="ARBA00023136"/>
    </source>
</evidence>
<dbReference type="GO" id="GO:0140359">
    <property type="term" value="F:ABC-type transporter activity"/>
    <property type="evidence" value="ECO:0007669"/>
    <property type="project" value="InterPro"/>
</dbReference>
<organism evidence="10 11">
    <name type="scientific">Actinomadura logoneensis</name>
    <dbReference type="NCBI Taxonomy" id="2293572"/>
    <lineage>
        <taxon>Bacteria</taxon>
        <taxon>Bacillati</taxon>
        <taxon>Actinomycetota</taxon>
        <taxon>Actinomycetes</taxon>
        <taxon>Streptosporangiales</taxon>
        <taxon>Thermomonosporaceae</taxon>
        <taxon>Actinomadura</taxon>
    </lineage>
</organism>
<keyword evidence="4" id="KW-0067">ATP-binding</keyword>
<dbReference type="PROSITE" id="PS51257">
    <property type="entry name" value="PROKAR_LIPOPROTEIN"/>
    <property type="match status" value="1"/>
</dbReference>
<keyword evidence="5 7" id="KW-1133">Transmembrane helix</keyword>
<feature type="transmembrane region" description="Helical" evidence="7">
    <location>
        <begin position="147"/>
        <end position="169"/>
    </location>
</feature>
<reference evidence="10 11" key="1">
    <citation type="submission" date="2018-08" db="EMBL/GenBank/DDBJ databases">
        <title>Actinomadura jelena sp. nov., a novel Actinomycete isolated from soil in Chad.</title>
        <authorList>
            <person name="Shi L."/>
        </authorList>
    </citation>
    <scope>NUCLEOTIDE SEQUENCE [LARGE SCALE GENOMIC DNA]</scope>
    <source>
        <strain evidence="10 11">NEAU-G17</strain>
    </source>
</reference>
<dbReference type="AlphaFoldDB" id="A0A372JCC4"/>
<sequence>MPRPLDPRLVREARATAPYLVACAVSGGLAAACALAQAALLAHGIAALTVPLALAGVVAFRGLLVWGQQVAAHRSAAGVKAQLRARVLEKVVRDRPDRPSGEITALVTRGVDALDPYFAGYLPQLALSVIVPVTVLAALAVTDPRSAVIVAVTLPLIPMFGALIGLYTAGRTRRRWRSLEVLAGHFTDVVTGLPTLKAFGRARAQAAQIERITGEHRRATMGTLRIAFLSALVLEIAATLSVALVAVSIGLRLVSGSVPFETALFVLILAPEAYLPLRAAGAQFHAAQDGVAAAEKIFAALDAPGGPVRTGGSSRPAGEIRVEDVTVARRDVVGPFSFTAPAGRLTVLAGPSGLGKSSLLDVLLGFVPAASGRVLSGGEQVTPGEAWRQGVAWVPQRTFLIAGTVAENIALAVPSAPDDAVRRAAEAVGVTRFTALDAEAAALSAGQRQRVALARAVLRVDLLGTPLVLLDEPTAHLDPRTEQDVLDLLDGPLRGRTVIATTHRGALLDRADHLVHLDPRPGVPLDTAAVPV</sequence>
<evidence type="ECO:0000256" key="4">
    <source>
        <dbReference type="ARBA" id="ARBA00022840"/>
    </source>
</evidence>
<accession>A0A372JCC4</accession>
<dbReference type="SMART" id="SM00382">
    <property type="entry name" value="AAA"/>
    <property type="match status" value="1"/>
</dbReference>
<gene>
    <name evidence="10" type="primary">cydD</name>
    <name evidence="10" type="ORF">DZF91_31935</name>
</gene>
<dbReference type="InterPro" id="IPR003593">
    <property type="entry name" value="AAA+_ATPase"/>
</dbReference>
<evidence type="ECO:0000256" key="3">
    <source>
        <dbReference type="ARBA" id="ARBA00022741"/>
    </source>
</evidence>
<dbReference type="InterPro" id="IPR017871">
    <property type="entry name" value="ABC_transporter-like_CS"/>
</dbReference>
<feature type="transmembrane region" description="Helical" evidence="7">
    <location>
        <begin position="226"/>
        <end position="251"/>
    </location>
</feature>
<keyword evidence="6 7" id="KW-0472">Membrane</keyword>
<feature type="transmembrane region" description="Helical" evidence="7">
    <location>
        <begin position="118"/>
        <end position="141"/>
    </location>
</feature>
<evidence type="ECO:0000313" key="10">
    <source>
        <dbReference type="EMBL" id="RFU37622.1"/>
    </source>
</evidence>
<dbReference type="InterPro" id="IPR014216">
    <property type="entry name" value="ABC_transptr_CydD"/>
</dbReference>
<dbReference type="NCBIfam" id="TIGR02857">
    <property type="entry name" value="CydD"/>
    <property type="match status" value="1"/>
</dbReference>
<keyword evidence="3" id="KW-0547">Nucleotide-binding</keyword>
<dbReference type="EMBL" id="QURH01000945">
    <property type="protein sequence ID" value="RFU37622.1"/>
    <property type="molecule type" value="Genomic_DNA"/>
</dbReference>
<evidence type="ECO:0000256" key="7">
    <source>
        <dbReference type="SAM" id="Phobius"/>
    </source>
</evidence>
<evidence type="ECO:0000259" key="8">
    <source>
        <dbReference type="PROSITE" id="PS50893"/>
    </source>
</evidence>
<dbReference type="Gene3D" id="3.40.50.300">
    <property type="entry name" value="P-loop containing nucleotide triphosphate hydrolases"/>
    <property type="match status" value="1"/>
</dbReference>
<comment type="subcellular location">
    <subcellularLocation>
        <location evidence="1">Cell membrane</location>
        <topology evidence="1">Multi-pass membrane protein</topology>
    </subcellularLocation>
</comment>
<dbReference type="CDD" id="cd03228">
    <property type="entry name" value="ABCC_MRP_Like"/>
    <property type="match status" value="1"/>
</dbReference>
<keyword evidence="11" id="KW-1185">Reference proteome</keyword>
<dbReference type="Pfam" id="PF00005">
    <property type="entry name" value="ABC_tran"/>
    <property type="match status" value="1"/>
</dbReference>
<dbReference type="InterPro" id="IPR036640">
    <property type="entry name" value="ABC1_TM_sf"/>
</dbReference>
<dbReference type="PROSITE" id="PS00211">
    <property type="entry name" value="ABC_TRANSPORTER_1"/>
    <property type="match status" value="1"/>
</dbReference>
<proteinExistence type="predicted"/>
<dbReference type="CDD" id="cd18584">
    <property type="entry name" value="ABC_6TM_AarD_CydD"/>
    <property type="match status" value="1"/>
</dbReference>
<dbReference type="RefSeq" id="WP_117360783.1">
    <property type="nucleotide sequence ID" value="NZ_QURH01000945.1"/>
</dbReference>
<comment type="caution">
    <text evidence="10">The sequence shown here is derived from an EMBL/GenBank/DDBJ whole genome shotgun (WGS) entry which is preliminary data.</text>
</comment>
<dbReference type="Gene3D" id="1.20.1560.10">
    <property type="entry name" value="ABC transporter type 1, transmembrane domain"/>
    <property type="match status" value="1"/>
</dbReference>
<evidence type="ECO:0000256" key="2">
    <source>
        <dbReference type="ARBA" id="ARBA00022692"/>
    </source>
</evidence>
<dbReference type="InterPro" id="IPR039421">
    <property type="entry name" value="Type_1_exporter"/>
</dbReference>
<dbReference type="InterPro" id="IPR027417">
    <property type="entry name" value="P-loop_NTPase"/>
</dbReference>
<feature type="domain" description="ABC transmembrane type-1" evidence="9">
    <location>
        <begin position="21"/>
        <end position="289"/>
    </location>
</feature>
<feature type="transmembrane region" description="Helical" evidence="7">
    <location>
        <begin position="45"/>
        <end position="66"/>
    </location>
</feature>
<dbReference type="OrthoDB" id="9806127at2"/>
<dbReference type="InterPro" id="IPR003439">
    <property type="entry name" value="ABC_transporter-like_ATP-bd"/>
</dbReference>
<dbReference type="SUPFAM" id="SSF90123">
    <property type="entry name" value="ABC transporter transmembrane region"/>
    <property type="match status" value="1"/>
</dbReference>
<evidence type="ECO:0000313" key="11">
    <source>
        <dbReference type="Proteomes" id="UP000261811"/>
    </source>
</evidence>
<dbReference type="PROSITE" id="PS50929">
    <property type="entry name" value="ABC_TM1F"/>
    <property type="match status" value="1"/>
</dbReference>
<evidence type="ECO:0000259" key="9">
    <source>
        <dbReference type="PROSITE" id="PS50929"/>
    </source>
</evidence>
<dbReference type="GO" id="GO:0005524">
    <property type="term" value="F:ATP binding"/>
    <property type="evidence" value="ECO:0007669"/>
    <property type="project" value="UniProtKB-KW"/>
</dbReference>
<dbReference type="InterPro" id="IPR011527">
    <property type="entry name" value="ABC1_TM_dom"/>
</dbReference>
<dbReference type="GO" id="GO:0005886">
    <property type="term" value="C:plasma membrane"/>
    <property type="evidence" value="ECO:0007669"/>
    <property type="project" value="UniProtKB-SubCell"/>
</dbReference>
<protein>
    <submittedName>
        <fullName evidence="10">Thiol reductant ABC exporter subunit CydD</fullName>
    </submittedName>
</protein>
<dbReference type="GO" id="GO:0016887">
    <property type="term" value="F:ATP hydrolysis activity"/>
    <property type="evidence" value="ECO:0007669"/>
    <property type="project" value="InterPro"/>
</dbReference>
<evidence type="ECO:0000256" key="5">
    <source>
        <dbReference type="ARBA" id="ARBA00022989"/>
    </source>
</evidence>
<dbReference type="Proteomes" id="UP000261811">
    <property type="component" value="Unassembled WGS sequence"/>
</dbReference>
<dbReference type="SUPFAM" id="SSF52540">
    <property type="entry name" value="P-loop containing nucleoside triphosphate hydrolases"/>
    <property type="match status" value="1"/>
</dbReference>
<keyword evidence="2 7" id="KW-0812">Transmembrane</keyword>
<dbReference type="PROSITE" id="PS50893">
    <property type="entry name" value="ABC_TRANSPORTER_2"/>
    <property type="match status" value="1"/>
</dbReference>
<dbReference type="PANTHER" id="PTHR24221">
    <property type="entry name" value="ATP-BINDING CASSETTE SUB-FAMILY B"/>
    <property type="match status" value="1"/>
</dbReference>
<dbReference type="Pfam" id="PF00664">
    <property type="entry name" value="ABC_membrane"/>
    <property type="match status" value="1"/>
</dbReference>
<name>A0A372JCC4_9ACTN</name>
<evidence type="ECO:0000256" key="1">
    <source>
        <dbReference type="ARBA" id="ARBA00004651"/>
    </source>
</evidence>
<feature type="transmembrane region" description="Helical" evidence="7">
    <location>
        <begin position="20"/>
        <end position="39"/>
    </location>
</feature>
<dbReference type="GO" id="GO:0042883">
    <property type="term" value="P:cysteine transport"/>
    <property type="evidence" value="ECO:0007669"/>
    <property type="project" value="InterPro"/>
</dbReference>
<feature type="domain" description="ABC transporter" evidence="8">
    <location>
        <begin position="320"/>
        <end position="532"/>
    </location>
</feature>
<dbReference type="PANTHER" id="PTHR24221:SF590">
    <property type="entry name" value="COMPONENT LINKED WITH THE ASSEMBLY OF CYTOCHROME' TRANSPORT TRANSMEMBRANE ATP-BINDING PROTEIN ABC TRANSPORTER CYDD-RELATED"/>
    <property type="match status" value="1"/>
</dbReference>